<dbReference type="PROSITE" id="PS00187">
    <property type="entry name" value="TPP_ENZYMES"/>
    <property type="match status" value="1"/>
</dbReference>
<dbReference type="GO" id="GO:0030976">
    <property type="term" value="F:thiamine pyrophosphate binding"/>
    <property type="evidence" value="ECO:0007669"/>
    <property type="project" value="InterPro"/>
</dbReference>
<dbReference type="GO" id="GO:0009099">
    <property type="term" value="P:L-valine biosynthetic process"/>
    <property type="evidence" value="ECO:0007669"/>
    <property type="project" value="TreeGrafter"/>
</dbReference>
<dbReference type="InterPro" id="IPR011766">
    <property type="entry name" value="TPP_enzyme_TPP-bd"/>
</dbReference>
<evidence type="ECO:0000313" key="7">
    <source>
        <dbReference type="EMBL" id="CAB3743766.1"/>
    </source>
</evidence>
<dbReference type="GO" id="GO:0000287">
    <property type="term" value="F:magnesium ion binding"/>
    <property type="evidence" value="ECO:0007669"/>
    <property type="project" value="InterPro"/>
</dbReference>
<evidence type="ECO:0000259" key="4">
    <source>
        <dbReference type="Pfam" id="PF00205"/>
    </source>
</evidence>
<evidence type="ECO:0000259" key="5">
    <source>
        <dbReference type="Pfam" id="PF02775"/>
    </source>
</evidence>
<dbReference type="InterPro" id="IPR045229">
    <property type="entry name" value="TPP_enz"/>
</dbReference>
<keyword evidence="7" id="KW-0808">Transferase</keyword>
<comment type="similarity">
    <text evidence="1 3">Belongs to the TPP enzyme family.</text>
</comment>
<accession>A0A6J5CQN7</accession>
<dbReference type="SUPFAM" id="SSF52467">
    <property type="entry name" value="DHS-like NAD/FAD-binding domain"/>
    <property type="match status" value="1"/>
</dbReference>
<dbReference type="EC" id="2.2.1.6" evidence="7"/>
<dbReference type="CDD" id="cd07035">
    <property type="entry name" value="TPP_PYR_POX_like"/>
    <property type="match status" value="1"/>
</dbReference>
<dbReference type="GO" id="GO:0009097">
    <property type="term" value="P:isoleucine biosynthetic process"/>
    <property type="evidence" value="ECO:0007669"/>
    <property type="project" value="TreeGrafter"/>
</dbReference>
<sequence>MNSVTTNTSAHAMLSVFASNGIDRVFLVPGESYLGILDALNDFPQIDVVTCRHEGGAGFMACADGRLTRKPGVVMVSRGPGATNASIAVHTAQQDAVPLILVIGQIPKADLRKEAFQEIDYQKMFGSVAKWVCEVTEPSKLAECAYKAVRMACSGTPGPVVLVVPEDIQQQTVEMPEWTTPPQATAVASEDSVWAVLKMIKEAKRPLLVAGGALDTEDGRDALRALAEKFHIPVAVSFRQHDIFPNTHELFAGDLGLVNPSNQIAAFESSDLVIALGTRLGDITSQGYRFPQLPRPSQRFVHVYPDDHIVGLHFVPDVGLVCDAAGFARQLCAEAGHDIPAECREWAAQINSIHRKIAAWPSPDVADGVPFVKVVERLAKVAPRDLVVCLDAGTFAAPVYRHFSFVFPQRLMSPLSGAMGYGTPSAIASQLRMPTRPVVCLVGDGGFLMTGNEIIAAVERKLPILFVLSNNNCYGSIRVHQDKTYPGRHVGTSLSNPDFVALARAYGVISEQVTELDQVDAALNRGLESRQPYLIEVCSSLTAILPAKAGENGTRSGD</sequence>
<dbReference type="Gene3D" id="3.40.50.970">
    <property type="match status" value="2"/>
</dbReference>
<gene>
    <name evidence="7" type="primary">ilvI_2</name>
    <name evidence="7" type="ORF">LMG24238_07116</name>
</gene>
<name>A0A6J5CQN7_9BURK</name>
<dbReference type="GO" id="GO:0003984">
    <property type="term" value="F:acetolactate synthase activity"/>
    <property type="evidence" value="ECO:0007669"/>
    <property type="project" value="UniProtKB-EC"/>
</dbReference>
<protein>
    <submittedName>
        <fullName evidence="7">Acetolactate synthase isozyme 3 large subunit</fullName>
        <ecNumber evidence="7">2.2.1.6</ecNumber>
    </submittedName>
</protein>
<evidence type="ECO:0000313" key="8">
    <source>
        <dbReference type="Proteomes" id="UP000494255"/>
    </source>
</evidence>
<dbReference type="Pfam" id="PF02776">
    <property type="entry name" value="TPP_enzyme_N"/>
    <property type="match status" value="1"/>
</dbReference>
<dbReference type="InterPro" id="IPR029035">
    <property type="entry name" value="DHS-like_NAD/FAD-binding_dom"/>
</dbReference>
<feature type="domain" description="Thiamine pyrophosphate enzyme central" evidence="4">
    <location>
        <begin position="195"/>
        <end position="331"/>
    </location>
</feature>
<dbReference type="Gene3D" id="3.40.50.1220">
    <property type="entry name" value="TPP-binding domain"/>
    <property type="match status" value="1"/>
</dbReference>
<dbReference type="GeneID" id="97045674"/>
<dbReference type="GO" id="GO:0050660">
    <property type="term" value="F:flavin adenine dinucleotide binding"/>
    <property type="evidence" value="ECO:0007669"/>
    <property type="project" value="TreeGrafter"/>
</dbReference>
<dbReference type="Pfam" id="PF02775">
    <property type="entry name" value="TPP_enzyme_C"/>
    <property type="match status" value="1"/>
</dbReference>
<reference evidence="7 8" key="1">
    <citation type="submission" date="2020-04" db="EMBL/GenBank/DDBJ databases">
        <authorList>
            <person name="De Canck E."/>
        </authorList>
    </citation>
    <scope>NUCLEOTIDE SEQUENCE [LARGE SCALE GENOMIC DNA]</scope>
    <source>
        <strain evidence="7 8">LMG 24238</strain>
    </source>
</reference>
<dbReference type="RefSeq" id="WP_175054528.1">
    <property type="nucleotide sequence ID" value="NZ_CADIKC010000017.1"/>
</dbReference>
<feature type="domain" description="Thiamine pyrophosphate enzyme N-terminal TPP-binding" evidence="6">
    <location>
        <begin position="9"/>
        <end position="124"/>
    </location>
</feature>
<dbReference type="InterPro" id="IPR012000">
    <property type="entry name" value="Thiamin_PyroP_enz_cen_dom"/>
</dbReference>
<dbReference type="PANTHER" id="PTHR18968:SF120">
    <property type="entry name" value="ACETOLACTATE SYNTHASE LARGE SUBUNIT"/>
    <property type="match status" value="1"/>
</dbReference>
<dbReference type="InterPro" id="IPR000399">
    <property type="entry name" value="TPP-bd_CS"/>
</dbReference>
<dbReference type="NCBIfam" id="NF006052">
    <property type="entry name" value="PRK08199.1"/>
    <property type="match status" value="1"/>
</dbReference>
<dbReference type="SUPFAM" id="SSF52518">
    <property type="entry name" value="Thiamin diphosphate-binding fold (THDP-binding)"/>
    <property type="match status" value="2"/>
</dbReference>
<evidence type="ECO:0000256" key="1">
    <source>
        <dbReference type="ARBA" id="ARBA00007812"/>
    </source>
</evidence>
<keyword evidence="8" id="KW-1185">Reference proteome</keyword>
<proteinExistence type="inferred from homology"/>
<dbReference type="FunFam" id="3.40.50.970:FF:000007">
    <property type="entry name" value="Acetolactate synthase"/>
    <property type="match status" value="1"/>
</dbReference>
<dbReference type="EMBL" id="CADIKC010000017">
    <property type="protein sequence ID" value="CAB3743766.1"/>
    <property type="molecule type" value="Genomic_DNA"/>
</dbReference>
<dbReference type="Proteomes" id="UP000494255">
    <property type="component" value="Unassembled WGS sequence"/>
</dbReference>
<dbReference type="GO" id="GO:0005948">
    <property type="term" value="C:acetolactate synthase complex"/>
    <property type="evidence" value="ECO:0007669"/>
    <property type="project" value="TreeGrafter"/>
</dbReference>
<evidence type="ECO:0000256" key="3">
    <source>
        <dbReference type="RuleBase" id="RU362132"/>
    </source>
</evidence>
<evidence type="ECO:0000259" key="6">
    <source>
        <dbReference type="Pfam" id="PF02776"/>
    </source>
</evidence>
<dbReference type="AlphaFoldDB" id="A0A6J5CQN7"/>
<dbReference type="InterPro" id="IPR029061">
    <property type="entry name" value="THDP-binding"/>
</dbReference>
<evidence type="ECO:0000256" key="2">
    <source>
        <dbReference type="ARBA" id="ARBA00023052"/>
    </source>
</evidence>
<feature type="domain" description="Thiamine pyrophosphate enzyme TPP-binding" evidence="5">
    <location>
        <begin position="391"/>
        <end position="537"/>
    </location>
</feature>
<dbReference type="InterPro" id="IPR012001">
    <property type="entry name" value="Thiamin_PyroP_enz_TPP-bd_dom"/>
</dbReference>
<dbReference type="PANTHER" id="PTHR18968">
    <property type="entry name" value="THIAMINE PYROPHOSPHATE ENZYMES"/>
    <property type="match status" value="1"/>
</dbReference>
<dbReference type="Pfam" id="PF00205">
    <property type="entry name" value="TPP_enzyme_M"/>
    <property type="match status" value="1"/>
</dbReference>
<keyword evidence="2 3" id="KW-0786">Thiamine pyrophosphate</keyword>
<dbReference type="CDD" id="cd00568">
    <property type="entry name" value="TPP_enzymes"/>
    <property type="match status" value="1"/>
</dbReference>
<organism evidence="7 8">
    <name type="scientific">Paraburkholderia sediminicola</name>
    <dbReference type="NCBI Taxonomy" id="458836"/>
    <lineage>
        <taxon>Bacteria</taxon>
        <taxon>Pseudomonadati</taxon>
        <taxon>Pseudomonadota</taxon>
        <taxon>Betaproteobacteria</taxon>
        <taxon>Burkholderiales</taxon>
        <taxon>Burkholderiaceae</taxon>
        <taxon>Paraburkholderia</taxon>
    </lineage>
</organism>